<dbReference type="Proteomes" id="UP000199673">
    <property type="component" value="Unassembled WGS sequence"/>
</dbReference>
<dbReference type="RefSeq" id="WP_091692496.1">
    <property type="nucleotide sequence ID" value="NZ_FPBF01000002.1"/>
</dbReference>
<dbReference type="OrthoDB" id="816264at2"/>
<proteinExistence type="predicted"/>
<sequence>MKSYIHRLFFVIPLILGLCSCNKNVSEDQGIRSENQLKINYAKAITLDISGGFPKLQGNPIFFSDENDSYFYIQTANGIGTFDLQKGGKPISMLKLSEIENFRGGTSTAQNHFLPVSKNEFLYFDRINDEIYEIENSKVTASQKMARIMNSSPKPQSGFLKFAIKEENIVTPLNVLEIYARPPYNYQKLENTIGIFKNSLKEFDSEMLLPEKYLGNNVNAYDMLISFDYDPKSNQFIINYPILDDLLITSDFESIERIKATPKSQFVDLTNRSGEKMGEWKKEYYSSNSFFAVYYDPFRELYVRHYREALSEVDYESLAANSFKMLDPRNKNYLLFLDKSGNEMHTMDVSDYNHLYIHFGKEGMYILNDTELENEDSLTFSLFTINKN</sequence>
<evidence type="ECO:0000313" key="2">
    <source>
        <dbReference type="Proteomes" id="UP000199673"/>
    </source>
</evidence>
<dbReference type="PROSITE" id="PS51257">
    <property type="entry name" value="PROKAR_LIPOPROTEIN"/>
    <property type="match status" value="1"/>
</dbReference>
<gene>
    <name evidence="1" type="ORF">SAMN04489724_1985</name>
</gene>
<keyword evidence="2" id="KW-1185">Reference proteome</keyword>
<name>A0A1I7AI73_9BACT</name>
<evidence type="ECO:0008006" key="3">
    <source>
        <dbReference type="Google" id="ProtNLM"/>
    </source>
</evidence>
<reference evidence="2" key="1">
    <citation type="submission" date="2016-10" db="EMBL/GenBank/DDBJ databases">
        <authorList>
            <person name="Varghese N."/>
            <person name="Submissions S."/>
        </authorList>
    </citation>
    <scope>NUCLEOTIDE SEQUENCE [LARGE SCALE GENOMIC DNA]</scope>
    <source>
        <strain evidence="2">DSM 23445</strain>
    </source>
</reference>
<protein>
    <recommendedName>
        <fullName evidence="3">DUF4221 domain-containing protein</fullName>
    </recommendedName>
</protein>
<accession>A0A1I7AI73</accession>
<organism evidence="1 2">
    <name type="scientific">Algoriphagus locisalis</name>
    <dbReference type="NCBI Taxonomy" id="305507"/>
    <lineage>
        <taxon>Bacteria</taxon>
        <taxon>Pseudomonadati</taxon>
        <taxon>Bacteroidota</taxon>
        <taxon>Cytophagia</taxon>
        <taxon>Cytophagales</taxon>
        <taxon>Cyclobacteriaceae</taxon>
        <taxon>Algoriphagus</taxon>
    </lineage>
</organism>
<dbReference type="AlphaFoldDB" id="A0A1I7AI73"/>
<dbReference type="EMBL" id="FPBF01000002">
    <property type="protein sequence ID" value="SFT74608.1"/>
    <property type="molecule type" value="Genomic_DNA"/>
</dbReference>
<evidence type="ECO:0000313" key="1">
    <source>
        <dbReference type="EMBL" id="SFT74608.1"/>
    </source>
</evidence>